<dbReference type="EMBL" id="JBIRYO010000001">
    <property type="protein sequence ID" value="MFI2471858.1"/>
    <property type="molecule type" value="Genomic_DNA"/>
</dbReference>
<dbReference type="InterPro" id="IPR016181">
    <property type="entry name" value="Acyl_CoA_acyltransferase"/>
</dbReference>
<accession>A0ABW7WSJ8</accession>
<keyword evidence="2" id="KW-1185">Reference proteome</keyword>
<sequence length="102" mass="10614">MQELFLTHTGLPHGRVWVAEAGAAVAVRPAPATDAGPVFAWFLGTVGVDPDSQGRGLGAAVIRPGLAAVPEVPHATRPERRLSALGACGESSAVRLRREAQR</sequence>
<gene>
    <name evidence="1" type="ORF">ACH49W_00630</name>
</gene>
<reference evidence="1 2" key="1">
    <citation type="submission" date="2024-10" db="EMBL/GenBank/DDBJ databases">
        <title>The Natural Products Discovery Center: Release of the First 8490 Sequenced Strains for Exploring Actinobacteria Biosynthetic Diversity.</title>
        <authorList>
            <person name="Kalkreuter E."/>
            <person name="Kautsar S.A."/>
            <person name="Yang D."/>
            <person name="Bader C.D."/>
            <person name="Teijaro C.N."/>
            <person name="Fluegel L."/>
            <person name="Davis C.M."/>
            <person name="Simpson J.R."/>
            <person name="Lauterbach L."/>
            <person name="Steele A.D."/>
            <person name="Gui C."/>
            <person name="Meng S."/>
            <person name="Li G."/>
            <person name="Viehrig K."/>
            <person name="Ye F."/>
            <person name="Su P."/>
            <person name="Kiefer A.F."/>
            <person name="Nichols A."/>
            <person name="Cepeda A.J."/>
            <person name="Yan W."/>
            <person name="Fan B."/>
            <person name="Jiang Y."/>
            <person name="Adhikari A."/>
            <person name="Zheng C.-J."/>
            <person name="Schuster L."/>
            <person name="Cowan T.M."/>
            <person name="Smanski M.J."/>
            <person name="Chevrette M.G."/>
            <person name="De Carvalho L.P.S."/>
            <person name="Shen B."/>
        </authorList>
    </citation>
    <scope>NUCLEOTIDE SEQUENCE [LARGE SCALE GENOMIC DNA]</scope>
    <source>
        <strain evidence="1 2">NPDC019275</strain>
    </source>
</reference>
<evidence type="ECO:0000313" key="2">
    <source>
        <dbReference type="Proteomes" id="UP001611415"/>
    </source>
</evidence>
<name>A0ABW7WSJ8_9NOCA</name>
<comment type="caution">
    <text evidence="1">The sequence shown here is derived from an EMBL/GenBank/DDBJ whole genome shotgun (WGS) entry which is preliminary data.</text>
</comment>
<dbReference type="SUPFAM" id="SSF55729">
    <property type="entry name" value="Acyl-CoA N-acyltransferases (Nat)"/>
    <property type="match status" value="1"/>
</dbReference>
<evidence type="ECO:0008006" key="3">
    <source>
        <dbReference type="Google" id="ProtNLM"/>
    </source>
</evidence>
<dbReference type="Gene3D" id="3.40.630.30">
    <property type="match status" value="1"/>
</dbReference>
<protein>
    <recommendedName>
        <fullName evidence="3">Acetyltransferase (GNAT) family protein</fullName>
    </recommendedName>
</protein>
<organism evidence="1 2">
    <name type="scientific">Nocardia xishanensis</name>
    <dbReference type="NCBI Taxonomy" id="238964"/>
    <lineage>
        <taxon>Bacteria</taxon>
        <taxon>Bacillati</taxon>
        <taxon>Actinomycetota</taxon>
        <taxon>Actinomycetes</taxon>
        <taxon>Mycobacteriales</taxon>
        <taxon>Nocardiaceae</taxon>
        <taxon>Nocardia</taxon>
    </lineage>
</organism>
<dbReference type="Proteomes" id="UP001611415">
    <property type="component" value="Unassembled WGS sequence"/>
</dbReference>
<dbReference type="RefSeq" id="WP_357400823.1">
    <property type="nucleotide sequence ID" value="NZ_JBEYCD010000001.1"/>
</dbReference>
<evidence type="ECO:0000313" key="1">
    <source>
        <dbReference type="EMBL" id="MFI2471858.1"/>
    </source>
</evidence>
<proteinExistence type="predicted"/>